<protein>
    <submittedName>
        <fullName evidence="1">Uncharacterized protein</fullName>
    </submittedName>
</protein>
<accession>Q6YGS4</accession>
<dbReference type="EMBL" id="AY151282">
    <property type="protein sequence ID" value="AAO21915.1"/>
    <property type="molecule type" value="Genomic_DNA"/>
</dbReference>
<dbReference type="AlphaFoldDB" id="Q6YGS4"/>
<proteinExistence type="predicted"/>
<sequence>MLLCLWWRLCWSRLPRLIAKIIMPEEYHRTFRFCIKKPTIKVGKRNDLYSLRETLHFSLSLLT</sequence>
<organism evidence="1">
    <name type="scientific">Escherichia coli</name>
    <dbReference type="NCBI Taxonomy" id="562"/>
    <lineage>
        <taxon>Bacteria</taxon>
        <taxon>Pseudomonadati</taxon>
        <taxon>Pseudomonadota</taxon>
        <taxon>Gammaproteobacteria</taxon>
        <taxon>Enterobacterales</taxon>
        <taxon>Enterobacteriaceae</taxon>
        <taxon>Escherichia</taxon>
    </lineage>
</organism>
<name>Q6YGS4_ECOLX</name>
<evidence type="ECO:0000313" key="1">
    <source>
        <dbReference type="EMBL" id="AAO21915.1"/>
    </source>
</evidence>
<reference evidence="1" key="1">
    <citation type="journal article" date="2003" name="Infect. Immun.">
        <title>A novel pathogenicity island integrated adjacent to the thrW tRNA gene of avian pathogenic Escherichia coli encodes a vacuolating autotransporter toxin.</title>
        <authorList>
            <person name="Parreira V.R."/>
            <person name="Gyles C.L."/>
        </authorList>
    </citation>
    <scope>NUCLEOTIDE SEQUENCE</scope>
    <source>
        <strain evidence="1">Ec222</strain>
    </source>
</reference>